<dbReference type="EMBL" id="CAEZZP010000217">
    <property type="protein sequence ID" value="CAB4789855.1"/>
    <property type="molecule type" value="Genomic_DNA"/>
</dbReference>
<dbReference type="AlphaFoldDB" id="A0A6J7DTS2"/>
<evidence type="ECO:0000259" key="3">
    <source>
        <dbReference type="SMART" id="SM00903"/>
    </source>
</evidence>
<dbReference type="InterPro" id="IPR012349">
    <property type="entry name" value="Split_barrel_FMN-bd"/>
</dbReference>
<sequence>MTDSQIDARHFRNVLGHFPTGVTVVTGLDSAGDPHGVTIGSFVSVSLDPPLVGFLPGTSSKSWQAIAESGSFCVNILAAGQDELCWKFAKEPAAGETSKFAGVDWTASETGSPILPGTTGWIDCAVEVVHEAGDHLFVVGRVHGMSHADDVDDAMVFFRGKVASVNMPTA</sequence>
<dbReference type="EMBL" id="CAEZYH010000050">
    <property type="protein sequence ID" value="CAB4722726.1"/>
    <property type="molecule type" value="Genomic_DNA"/>
</dbReference>
<evidence type="ECO:0000313" key="7">
    <source>
        <dbReference type="EMBL" id="CAB4874031.1"/>
    </source>
</evidence>
<dbReference type="GO" id="GO:0010181">
    <property type="term" value="F:FMN binding"/>
    <property type="evidence" value="ECO:0007669"/>
    <property type="project" value="InterPro"/>
</dbReference>
<dbReference type="InterPro" id="IPR050268">
    <property type="entry name" value="NADH-dep_flavin_reductase"/>
</dbReference>
<dbReference type="EMBL" id="CAFBLJ010000059">
    <property type="protein sequence ID" value="CAB4874031.1"/>
    <property type="molecule type" value="Genomic_DNA"/>
</dbReference>
<dbReference type="EMBL" id="CAFBPS010000037">
    <property type="protein sequence ID" value="CAB5027416.1"/>
    <property type="molecule type" value="Genomic_DNA"/>
</dbReference>
<feature type="domain" description="Flavin reductase like" evidence="3">
    <location>
        <begin position="15"/>
        <end position="164"/>
    </location>
</feature>
<organism evidence="7">
    <name type="scientific">freshwater metagenome</name>
    <dbReference type="NCBI Taxonomy" id="449393"/>
    <lineage>
        <taxon>unclassified sequences</taxon>
        <taxon>metagenomes</taxon>
        <taxon>ecological metagenomes</taxon>
    </lineage>
</organism>
<proteinExistence type="inferred from homology"/>
<dbReference type="SMART" id="SM00903">
    <property type="entry name" value="Flavin_Reduct"/>
    <property type="match status" value="1"/>
</dbReference>
<dbReference type="EMBL" id="CAFAAL010000072">
    <property type="protein sequence ID" value="CAB4805697.1"/>
    <property type="molecule type" value="Genomic_DNA"/>
</dbReference>
<name>A0A6J7DTS2_9ZZZZ</name>
<evidence type="ECO:0000313" key="5">
    <source>
        <dbReference type="EMBL" id="CAB4789855.1"/>
    </source>
</evidence>
<evidence type="ECO:0000256" key="2">
    <source>
        <dbReference type="ARBA" id="ARBA00023002"/>
    </source>
</evidence>
<dbReference type="GO" id="GO:0042602">
    <property type="term" value="F:riboflavin reductase (NADPH) activity"/>
    <property type="evidence" value="ECO:0007669"/>
    <property type="project" value="TreeGrafter"/>
</dbReference>
<gene>
    <name evidence="4" type="ORF">UFOPK2658_01162</name>
    <name evidence="5" type="ORF">UFOPK2880_01971</name>
    <name evidence="6" type="ORF">UFOPK3004_00922</name>
    <name evidence="7" type="ORF">UFOPK3304_01167</name>
    <name evidence="8" type="ORF">UFOPK4134_00674</name>
</gene>
<keyword evidence="2" id="KW-0560">Oxidoreductase</keyword>
<dbReference type="PANTHER" id="PTHR30466:SF11">
    <property type="entry name" value="FLAVIN-DEPENDENT MONOOXYGENASE, REDUCTASE SUBUNIT HSAB"/>
    <property type="match status" value="1"/>
</dbReference>
<evidence type="ECO:0000256" key="1">
    <source>
        <dbReference type="ARBA" id="ARBA00008898"/>
    </source>
</evidence>
<dbReference type="Gene3D" id="2.30.110.10">
    <property type="entry name" value="Electron Transport, Fmn-binding Protein, Chain A"/>
    <property type="match status" value="1"/>
</dbReference>
<evidence type="ECO:0000313" key="8">
    <source>
        <dbReference type="EMBL" id="CAB5027416.1"/>
    </source>
</evidence>
<dbReference type="SUPFAM" id="SSF50475">
    <property type="entry name" value="FMN-binding split barrel"/>
    <property type="match status" value="1"/>
</dbReference>
<evidence type="ECO:0000313" key="4">
    <source>
        <dbReference type="EMBL" id="CAB4722726.1"/>
    </source>
</evidence>
<evidence type="ECO:0000313" key="6">
    <source>
        <dbReference type="EMBL" id="CAB4805697.1"/>
    </source>
</evidence>
<accession>A0A6J7DTS2</accession>
<comment type="similarity">
    <text evidence="1">Belongs to the non-flavoprotein flavin reductase family.</text>
</comment>
<dbReference type="Pfam" id="PF01613">
    <property type="entry name" value="Flavin_Reduct"/>
    <property type="match status" value="1"/>
</dbReference>
<protein>
    <submittedName>
        <fullName evidence="7">Unannotated protein</fullName>
    </submittedName>
</protein>
<dbReference type="PANTHER" id="PTHR30466">
    <property type="entry name" value="FLAVIN REDUCTASE"/>
    <property type="match status" value="1"/>
</dbReference>
<dbReference type="InterPro" id="IPR002563">
    <property type="entry name" value="Flavin_Rdtase-like_dom"/>
</dbReference>
<reference evidence="7" key="1">
    <citation type="submission" date="2020-05" db="EMBL/GenBank/DDBJ databases">
        <authorList>
            <person name="Chiriac C."/>
            <person name="Salcher M."/>
            <person name="Ghai R."/>
            <person name="Kavagutti S V."/>
        </authorList>
    </citation>
    <scope>NUCLEOTIDE SEQUENCE</scope>
</reference>